<dbReference type="GO" id="GO:0044550">
    <property type="term" value="P:secondary metabolite biosynthetic process"/>
    <property type="evidence" value="ECO:0007669"/>
    <property type="project" value="UniProtKB-ARBA"/>
</dbReference>
<dbReference type="OrthoDB" id="2647594at2759"/>
<dbReference type="Gene3D" id="3.30.9.100">
    <property type="match status" value="1"/>
</dbReference>
<dbReference type="Proteomes" id="UP000623467">
    <property type="component" value="Unassembled WGS sequence"/>
</dbReference>
<evidence type="ECO:0000256" key="2">
    <source>
        <dbReference type="ARBA" id="ARBA00049364"/>
    </source>
</evidence>
<dbReference type="GO" id="GO:0140907">
    <property type="term" value="F:flavin-dependent halogenase activity"/>
    <property type="evidence" value="ECO:0007669"/>
    <property type="project" value="UniProtKB-ARBA"/>
</dbReference>
<dbReference type="AlphaFoldDB" id="A0A8H6ZIN9"/>
<comment type="similarity">
    <text evidence="1">Belongs to the flavin-dependent halogenase family.</text>
</comment>
<comment type="caution">
    <text evidence="3">The sequence shown here is derived from an EMBL/GenBank/DDBJ whole genome shotgun (WGS) entry which is preliminary data.</text>
</comment>
<dbReference type="Gene3D" id="3.50.50.60">
    <property type="entry name" value="FAD/NAD(P)-binding domain"/>
    <property type="match status" value="1"/>
</dbReference>
<accession>A0A8H6ZIN9</accession>
<reference evidence="3" key="1">
    <citation type="submission" date="2020-05" db="EMBL/GenBank/DDBJ databases">
        <title>Mycena genomes resolve the evolution of fungal bioluminescence.</title>
        <authorList>
            <person name="Tsai I.J."/>
        </authorList>
    </citation>
    <scope>NUCLEOTIDE SEQUENCE</scope>
    <source>
        <strain evidence="3">160909Yilan</strain>
    </source>
</reference>
<proteinExistence type="inferred from homology"/>
<gene>
    <name evidence="3" type="ORF">MSAN_00185400</name>
</gene>
<evidence type="ECO:0000313" key="4">
    <source>
        <dbReference type="Proteomes" id="UP000623467"/>
    </source>
</evidence>
<evidence type="ECO:0000313" key="3">
    <source>
        <dbReference type="EMBL" id="KAF7377626.1"/>
    </source>
</evidence>
<evidence type="ECO:0000256" key="1">
    <source>
        <dbReference type="ARBA" id="ARBA00005706"/>
    </source>
</evidence>
<sequence>MSIQRHDSAKQIRTLLVDNSDSGAFKLRTFPKIGESLPAAARRVLTAIHPTLLERIIQDTAGGLHEVCTGNASVWASSRLDETYSITNMYGVGWHLDRGHFDETLREACDPVLHKGKFLGLRRVDGGFGGGWEIDVEPMVAGGNVARFRAHWLVDATGRPATIARKIGAVTRKHHDLLAFYAVLHKVDIDSHAASLNGTPDDNDSRTLIEAAQSGWWYSARLPHNKRVLMYTTSPSNPSTRNARKMFKFFDMARDQTSHIARVLVDKSIALYELPSAEFTRCTAAGSSVLAPYAAWEPVLSSDDYQPSEEVRFQGRGWCAVGDAALAFDSLSSQGMITALDGGAFVGAVLVRYLTGGDNDPSKTIDGEGVVASICDAYERVRVKYEGGRAYYYSLVRRFDEAEDTSEGRSGQFWQSQRG</sequence>
<name>A0A8H6ZIN9_9AGAR</name>
<comment type="catalytic activity">
    <reaction evidence="2">
        <text>melleolide F + FADH2 + chloride + O2 = 6'-chloromelleolide F + FAD + 2 H2O + H(+)</text>
        <dbReference type="Rhea" id="RHEA:67160"/>
        <dbReference type="ChEBI" id="CHEBI:15377"/>
        <dbReference type="ChEBI" id="CHEBI:15378"/>
        <dbReference type="ChEBI" id="CHEBI:15379"/>
        <dbReference type="ChEBI" id="CHEBI:17996"/>
        <dbReference type="ChEBI" id="CHEBI:57692"/>
        <dbReference type="ChEBI" id="CHEBI:58307"/>
        <dbReference type="ChEBI" id="CHEBI:167712"/>
        <dbReference type="ChEBI" id="CHEBI:167713"/>
    </reaction>
    <physiologicalReaction direction="left-to-right" evidence="2">
        <dbReference type="Rhea" id="RHEA:67161"/>
    </physiologicalReaction>
</comment>
<organism evidence="3 4">
    <name type="scientific">Mycena sanguinolenta</name>
    <dbReference type="NCBI Taxonomy" id="230812"/>
    <lineage>
        <taxon>Eukaryota</taxon>
        <taxon>Fungi</taxon>
        <taxon>Dikarya</taxon>
        <taxon>Basidiomycota</taxon>
        <taxon>Agaricomycotina</taxon>
        <taxon>Agaricomycetes</taxon>
        <taxon>Agaricomycetidae</taxon>
        <taxon>Agaricales</taxon>
        <taxon>Marasmiineae</taxon>
        <taxon>Mycenaceae</taxon>
        <taxon>Mycena</taxon>
    </lineage>
</organism>
<dbReference type="EMBL" id="JACAZH010000001">
    <property type="protein sequence ID" value="KAF7377626.1"/>
    <property type="molecule type" value="Genomic_DNA"/>
</dbReference>
<dbReference type="SUPFAM" id="SSF51905">
    <property type="entry name" value="FAD/NAD(P)-binding domain"/>
    <property type="match status" value="1"/>
</dbReference>
<dbReference type="InterPro" id="IPR036188">
    <property type="entry name" value="FAD/NAD-bd_sf"/>
</dbReference>
<keyword evidence="4" id="KW-1185">Reference proteome</keyword>
<protein>
    <submittedName>
        <fullName evidence="3">FAD/NAD-P-binding domain-containing protein</fullName>
    </submittedName>
</protein>
<dbReference type="InterPro" id="IPR050816">
    <property type="entry name" value="Flavin-dep_Halogenase_NPB"/>
</dbReference>
<dbReference type="PANTHER" id="PTHR43747:SF1">
    <property type="entry name" value="SLR1998 PROTEIN"/>
    <property type="match status" value="1"/>
</dbReference>
<dbReference type="PANTHER" id="PTHR43747">
    <property type="entry name" value="FAD-BINDING PROTEIN"/>
    <property type="match status" value="1"/>
</dbReference>